<gene>
    <name evidence="1" type="ORF">HMPREF9470_01558</name>
</gene>
<reference evidence="1 2" key="1">
    <citation type="submission" date="2011-04" db="EMBL/GenBank/DDBJ databases">
        <title>The Genome Sequence of Clostridium citroniae WAL-19142.</title>
        <authorList>
            <consortium name="The Broad Institute Genome Sequencing Platform"/>
            <person name="Earl A."/>
            <person name="Ward D."/>
            <person name="Feldgarden M."/>
            <person name="Gevers D."/>
            <person name="Warren Y.A."/>
            <person name="Tyrrell K.L."/>
            <person name="Citron D.M."/>
            <person name="Goldstein E.J."/>
            <person name="Daigneault M."/>
            <person name="Allen-Vercoe E."/>
            <person name="Young S.K."/>
            <person name="Zeng Q."/>
            <person name="Gargeya S."/>
            <person name="Fitzgerald M."/>
            <person name="Haas B."/>
            <person name="Abouelleil A."/>
            <person name="Alvarado L."/>
            <person name="Arachchi H.M."/>
            <person name="Berlin A."/>
            <person name="Brown A."/>
            <person name="Chapman S.B."/>
            <person name="Chen Z."/>
            <person name="Dunbar C."/>
            <person name="Freedman E."/>
            <person name="Gearin G."/>
            <person name="Gellesch M."/>
            <person name="Goldberg J."/>
            <person name="Griggs A."/>
            <person name="Gujja S."/>
            <person name="Heilman E.R."/>
            <person name="Heiman D."/>
            <person name="Howarth C."/>
            <person name="Larson L."/>
            <person name="Lui A."/>
            <person name="MacDonald P.J."/>
            <person name="Mehta T."/>
            <person name="Montmayeur A."/>
            <person name="Murphy C."/>
            <person name="Neiman D."/>
            <person name="Pearson M."/>
            <person name="Priest M."/>
            <person name="Roberts A."/>
            <person name="Saif S."/>
            <person name="Shea T."/>
            <person name="Shenoy N."/>
            <person name="Sisk P."/>
            <person name="Stolte C."/>
            <person name="Sykes S."/>
            <person name="White J."/>
            <person name="Yandava C."/>
            <person name="Wortman J."/>
            <person name="Nusbaum C."/>
            <person name="Birren B."/>
        </authorList>
    </citation>
    <scope>NUCLEOTIDE SEQUENCE [LARGE SCALE GENOMIC DNA]</scope>
    <source>
        <strain evidence="1 2">WAL-19142</strain>
    </source>
</reference>
<dbReference type="AlphaFoldDB" id="A0A0J9CB95"/>
<comment type="caution">
    <text evidence="1">The sequence shown here is derived from an EMBL/GenBank/DDBJ whole genome shotgun (WGS) entry which is preliminary data.</text>
</comment>
<dbReference type="PATRIC" id="fig|742734.4.peg.1666"/>
<protein>
    <submittedName>
        <fullName evidence="1">Uncharacterized protein</fullName>
    </submittedName>
</protein>
<sequence>MGAKAGVKLAYKSVFVPIFTSDGHPMLLDRFSGQEDEPP</sequence>
<evidence type="ECO:0000313" key="2">
    <source>
        <dbReference type="Proteomes" id="UP000037392"/>
    </source>
</evidence>
<name>A0A0J9CB95_9FIRM</name>
<dbReference type="EMBL" id="ADLK01000013">
    <property type="protein sequence ID" value="KMW21809.1"/>
    <property type="molecule type" value="Genomic_DNA"/>
</dbReference>
<evidence type="ECO:0000313" key="1">
    <source>
        <dbReference type="EMBL" id="KMW21809.1"/>
    </source>
</evidence>
<dbReference type="Proteomes" id="UP000037392">
    <property type="component" value="Unassembled WGS sequence"/>
</dbReference>
<accession>A0A0J9CB95</accession>
<organism evidence="1 2">
    <name type="scientific">[Clostridium] citroniae WAL-19142</name>
    <dbReference type="NCBI Taxonomy" id="742734"/>
    <lineage>
        <taxon>Bacteria</taxon>
        <taxon>Bacillati</taxon>
        <taxon>Bacillota</taxon>
        <taxon>Clostridia</taxon>
        <taxon>Lachnospirales</taxon>
        <taxon>Lachnospiraceae</taxon>
        <taxon>Enterocloster</taxon>
    </lineage>
</organism>
<proteinExistence type="predicted"/>